<proteinExistence type="inferred from homology"/>
<feature type="transmembrane region" description="Helical" evidence="8">
    <location>
        <begin position="81"/>
        <end position="101"/>
    </location>
</feature>
<comment type="similarity">
    <text evidence="2">Belongs to the CcmC/CycZ/HelC family.</text>
</comment>
<dbReference type="GO" id="GO:0015232">
    <property type="term" value="F:heme transmembrane transporter activity"/>
    <property type="evidence" value="ECO:0007669"/>
    <property type="project" value="InterPro"/>
</dbReference>
<keyword evidence="5" id="KW-0201">Cytochrome c-type biogenesis</keyword>
<accession>A0A956SB93</accession>
<keyword evidence="7 8" id="KW-0472">Membrane</keyword>
<dbReference type="EMBL" id="JAGQHS010000001">
    <property type="protein sequence ID" value="MCA9754192.1"/>
    <property type="molecule type" value="Genomic_DNA"/>
</dbReference>
<evidence type="ECO:0000256" key="8">
    <source>
        <dbReference type="SAM" id="Phobius"/>
    </source>
</evidence>
<evidence type="ECO:0000256" key="1">
    <source>
        <dbReference type="ARBA" id="ARBA00004141"/>
    </source>
</evidence>
<reference evidence="10" key="2">
    <citation type="journal article" date="2021" name="Microbiome">
        <title>Successional dynamics and alternative stable states in a saline activated sludge microbial community over 9 years.</title>
        <authorList>
            <person name="Wang Y."/>
            <person name="Ye J."/>
            <person name="Ju F."/>
            <person name="Liu L."/>
            <person name="Boyd J.A."/>
            <person name="Deng Y."/>
            <person name="Parks D.H."/>
            <person name="Jiang X."/>
            <person name="Yin X."/>
            <person name="Woodcroft B.J."/>
            <person name="Tyson G.W."/>
            <person name="Hugenholtz P."/>
            <person name="Polz M.F."/>
            <person name="Zhang T."/>
        </authorList>
    </citation>
    <scope>NUCLEOTIDE SEQUENCE</scope>
    <source>
        <strain evidence="10">HKST-UBA02</strain>
    </source>
</reference>
<comment type="caution">
    <text evidence="10">The sequence shown here is derived from an EMBL/GenBank/DDBJ whole genome shotgun (WGS) entry which is preliminary data.</text>
</comment>
<evidence type="ECO:0000256" key="6">
    <source>
        <dbReference type="ARBA" id="ARBA00022989"/>
    </source>
</evidence>
<evidence type="ECO:0000259" key="9">
    <source>
        <dbReference type="Pfam" id="PF01578"/>
    </source>
</evidence>
<organism evidence="10 11">
    <name type="scientific">Eiseniibacteriota bacterium</name>
    <dbReference type="NCBI Taxonomy" id="2212470"/>
    <lineage>
        <taxon>Bacteria</taxon>
        <taxon>Candidatus Eiseniibacteriota</taxon>
    </lineage>
</organism>
<name>A0A956SB93_UNCEI</name>
<gene>
    <name evidence="10" type="primary">ccsA</name>
    <name evidence="10" type="ORF">KDA27_00200</name>
</gene>
<evidence type="ECO:0000256" key="7">
    <source>
        <dbReference type="ARBA" id="ARBA00023136"/>
    </source>
</evidence>
<feature type="transmembrane region" description="Helical" evidence="8">
    <location>
        <begin position="113"/>
        <end position="131"/>
    </location>
</feature>
<dbReference type="PANTHER" id="PTHR30071">
    <property type="entry name" value="HEME EXPORTER PROTEIN C"/>
    <property type="match status" value="1"/>
</dbReference>
<feature type="domain" description="Cytochrome c assembly protein" evidence="9">
    <location>
        <begin position="19"/>
        <end position="167"/>
    </location>
</feature>
<feature type="transmembrane region" description="Helical" evidence="8">
    <location>
        <begin position="186"/>
        <end position="205"/>
    </location>
</feature>
<feature type="transmembrane region" description="Helical" evidence="8">
    <location>
        <begin position="143"/>
        <end position="166"/>
    </location>
</feature>
<dbReference type="GO" id="GO:0005886">
    <property type="term" value="C:plasma membrane"/>
    <property type="evidence" value="ECO:0007669"/>
    <property type="project" value="TreeGrafter"/>
</dbReference>
<dbReference type="InterPro" id="IPR045062">
    <property type="entry name" value="Cyt_c_biogenesis_CcsA/CcmC"/>
</dbReference>
<evidence type="ECO:0000256" key="4">
    <source>
        <dbReference type="ARBA" id="ARBA00022692"/>
    </source>
</evidence>
<evidence type="ECO:0000313" key="11">
    <source>
        <dbReference type="Proteomes" id="UP000739538"/>
    </source>
</evidence>
<dbReference type="Pfam" id="PF01578">
    <property type="entry name" value="Cytochrom_C_asm"/>
    <property type="match status" value="1"/>
</dbReference>
<dbReference type="PRINTS" id="PR01386">
    <property type="entry name" value="CCMCBIOGNSIS"/>
</dbReference>
<dbReference type="GO" id="GO:0020037">
    <property type="term" value="F:heme binding"/>
    <property type="evidence" value="ECO:0007669"/>
    <property type="project" value="InterPro"/>
</dbReference>
<feature type="transmembrane region" description="Helical" evidence="8">
    <location>
        <begin position="12"/>
        <end position="30"/>
    </location>
</feature>
<evidence type="ECO:0000256" key="3">
    <source>
        <dbReference type="ARBA" id="ARBA00016463"/>
    </source>
</evidence>
<evidence type="ECO:0000256" key="5">
    <source>
        <dbReference type="ARBA" id="ARBA00022748"/>
    </source>
</evidence>
<reference evidence="10" key="1">
    <citation type="submission" date="2020-04" db="EMBL/GenBank/DDBJ databases">
        <authorList>
            <person name="Zhang T."/>
        </authorList>
    </citation>
    <scope>NUCLEOTIDE SEQUENCE</scope>
    <source>
        <strain evidence="10">HKST-UBA02</strain>
    </source>
</reference>
<dbReference type="AlphaFoldDB" id="A0A956SB93"/>
<comment type="subcellular location">
    <subcellularLocation>
        <location evidence="1">Membrane</location>
        <topology evidence="1">Multi-pass membrane protein</topology>
    </subcellularLocation>
</comment>
<dbReference type="Proteomes" id="UP000739538">
    <property type="component" value="Unassembled WGS sequence"/>
</dbReference>
<dbReference type="PANTHER" id="PTHR30071:SF1">
    <property type="entry name" value="CYTOCHROME B_B6 PROTEIN-RELATED"/>
    <property type="match status" value="1"/>
</dbReference>
<sequence>MKRLLALIQGLDLLLIPGVIFALYMAFQYAPRESTMGDVQRIFYFHVPFALGSFMAFGVVMVASVGYLMKRELSWDRAAHAAVEVGFLYTTLVLLTGPVWAKAAWGVWWTWDARLTSTLMLWLIFASYLFLRTYMADDPRLPRFASVLGILGALNVPVVYYSALWFNVHHPKPTVLRSGGLDPNMAVSFRVSMLVITLLMVSLFVKRWLLGRLEAERMLLEARIEDQEDR</sequence>
<keyword evidence="6 8" id="KW-1133">Transmembrane helix</keyword>
<keyword evidence="4 8" id="KW-0812">Transmembrane</keyword>
<feature type="transmembrane region" description="Helical" evidence="8">
    <location>
        <begin position="42"/>
        <end position="69"/>
    </location>
</feature>
<dbReference type="InterPro" id="IPR003557">
    <property type="entry name" value="Cyt_c_biogenesis_CcmC"/>
</dbReference>
<protein>
    <recommendedName>
        <fullName evidence="3">Heme exporter protein C</fullName>
    </recommendedName>
</protein>
<evidence type="ECO:0000313" key="10">
    <source>
        <dbReference type="EMBL" id="MCA9754192.1"/>
    </source>
</evidence>
<dbReference type="GO" id="GO:0017004">
    <property type="term" value="P:cytochrome complex assembly"/>
    <property type="evidence" value="ECO:0007669"/>
    <property type="project" value="UniProtKB-KW"/>
</dbReference>
<dbReference type="InterPro" id="IPR002541">
    <property type="entry name" value="Cyt_c_assembly"/>
</dbReference>
<evidence type="ECO:0000256" key="2">
    <source>
        <dbReference type="ARBA" id="ARBA00005840"/>
    </source>
</evidence>